<sequence>MCFKGQRVRGIFLPVAVSALKHEGVLYVRAVLVLAVQSRLGGARQQAIVCAPLGEGKVSATRNQRHVRAVLRPWLLVFVSIRLGMPQYTTVWRGW</sequence>
<organism evidence="1">
    <name type="scientific">uncultured Desulfovibrio sp</name>
    <dbReference type="NCBI Taxonomy" id="167968"/>
    <lineage>
        <taxon>Bacteria</taxon>
        <taxon>Pseudomonadati</taxon>
        <taxon>Thermodesulfobacteriota</taxon>
        <taxon>Desulfovibrionia</taxon>
        <taxon>Desulfovibrionales</taxon>
        <taxon>Desulfovibrionaceae</taxon>
        <taxon>Desulfovibrio</taxon>
        <taxon>environmental samples</taxon>
    </lineage>
</organism>
<reference evidence="1" key="1">
    <citation type="submission" date="2016-04" db="EMBL/GenBank/DDBJ databases">
        <authorList>
            <person name="Evans L.H."/>
            <person name="Alamgir A."/>
            <person name="Owens N."/>
            <person name="Weber N.D."/>
            <person name="Virtaneva K."/>
            <person name="Barbian K."/>
            <person name="Babar A."/>
            <person name="Rosenke K."/>
        </authorList>
    </citation>
    <scope>NUCLEOTIDE SEQUENCE</scope>
    <source>
        <strain evidence="1">92-2</strain>
    </source>
</reference>
<accession>A0A212K9H6</accession>
<gene>
    <name evidence="1" type="ORF">KM92DES2_12476</name>
</gene>
<dbReference type="AlphaFoldDB" id="A0A212K9H6"/>
<protein>
    <submittedName>
        <fullName evidence="1">Uncharacterized protein</fullName>
    </submittedName>
</protein>
<evidence type="ECO:0000313" key="1">
    <source>
        <dbReference type="EMBL" id="SBW08343.1"/>
    </source>
</evidence>
<dbReference type="EMBL" id="FLUP01000001">
    <property type="protein sequence ID" value="SBW08343.1"/>
    <property type="molecule type" value="Genomic_DNA"/>
</dbReference>
<name>A0A212K9H6_9BACT</name>
<proteinExistence type="predicted"/>